<evidence type="ECO:0000256" key="2">
    <source>
        <dbReference type="ARBA" id="ARBA00039140"/>
    </source>
</evidence>
<dbReference type="RefSeq" id="WP_090417766.1">
    <property type="nucleotide sequence ID" value="NZ_CTEC01000001.1"/>
</dbReference>
<comment type="catalytic activity">
    <reaction evidence="3">
        <text>[protein]-L-glutamate 5-O-methyl ester + H2O = L-glutamyl-[protein] + methanol + H(+)</text>
        <dbReference type="Rhea" id="RHEA:23236"/>
        <dbReference type="Rhea" id="RHEA-COMP:10208"/>
        <dbReference type="Rhea" id="RHEA-COMP:10311"/>
        <dbReference type="ChEBI" id="CHEBI:15377"/>
        <dbReference type="ChEBI" id="CHEBI:15378"/>
        <dbReference type="ChEBI" id="CHEBI:17790"/>
        <dbReference type="ChEBI" id="CHEBI:29973"/>
        <dbReference type="ChEBI" id="CHEBI:82795"/>
        <dbReference type="EC" id="3.1.1.61"/>
    </reaction>
</comment>
<feature type="active site" evidence="4">
    <location>
        <position position="17"/>
    </location>
</feature>
<keyword evidence="7" id="KW-1185">Reference proteome</keyword>
<organism evidence="6 7">
    <name type="scientific">Mycobacterium europaeum</name>
    <dbReference type="NCBI Taxonomy" id="761804"/>
    <lineage>
        <taxon>Bacteria</taxon>
        <taxon>Bacillati</taxon>
        <taxon>Actinomycetota</taxon>
        <taxon>Actinomycetes</taxon>
        <taxon>Mycobacteriales</taxon>
        <taxon>Mycobacteriaceae</taxon>
        <taxon>Mycobacterium</taxon>
        <taxon>Mycobacterium simiae complex</taxon>
    </lineage>
</organism>
<dbReference type="Pfam" id="PF01339">
    <property type="entry name" value="CheB_methylest"/>
    <property type="match status" value="1"/>
</dbReference>
<evidence type="ECO:0000313" key="6">
    <source>
        <dbReference type="EMBL" id="CQD02264.1"/>
    </source>
</evidence>
<keyword evidence="4" id="KW-0145">Chemotaxis</keyword>
<feature type="active site" evidence="4">
    <location>
        <position position="44"/>
    </location>
</feature>
<dbReference type="PANTHER" id="PTHR42872">
    <property type="entry name" value="PROTEIN-GLUTAMATE METHYLESTERASE/PROTEIN-GLUTAMINE GLUTAMINASE"/>
    <property type="match status" value="1"/>
</dbReference>
<gene>
    <name evidence="6" type="ORF">BN000_00192</name>
</gene>
<evidence type="ECO:0000259" key="5">
    <source>
        <dbReference type="PROSITE" id="PS50122"/>
    </source>
</evidence>
<dbReference type="GO" id="GO:0000156">
    <property type="term" value="F:phosphorelay response regulator activity"/>
    <property type="evidence" value="ECO:0007669"/>
    <property type="project" value="InterPro"/>
</dbReference>
<name>A0A0U1CUN1_9MYCO</name>
<dbReference type="EMBL" id="CTEC01000001">
    <property type="protein sequence ID" value="CQD02264.1"/>
    <property type="molecule type" value="Genomic_DNA"/>
</dbReference>
<feature type="domain" description="CheB-type methylesterase" evidence="5">
    <location>
        <begin position="5"/>
        <end position="194"/>
    </location>
</feature>
<dbReference type="InterPro" id="IPR011247">
    <property type="entry name" value="Chemotax_prot-Glu_Me-esterase"/>
</dbReference>
<dbReference type="PROSITE" id="PS50122">
    <property type="entry name" value="CHEB"/>
    <property type="match status" value="1"/>
</dbReference>
<dbReference type="PANTHER" id="PTHR42872:SF6">
    <property type="entry name" value="PROTEIN-GLUTAMATE METHYLESTERASE_PROTEIN-GLUTAMINE GLUTAMINASE"/>
    <property type="match status" value="1"/>
</dbReference>
<evidence type="ECO:0000313" key="7">
    <source>
        <dbReference type="Proteomes" id="UP000199601"/>
    </source>
</evidence>
<dbReference type="GO" id="GO:0006935">
    <property type="term" value="P:chemotaxis"/>
    <property type="evidence" value="ECO:0007669"/>
    <property type="project" value="UniProtKB-UniRule"/>
</dbReference>
<dbReference type="PIRSF" id="PIRSF036461">
    <property type="entry name" value="Chmtx_methlestr"/>
    <property type="match status" value="1"/>
</dbReference>
<dbReference type="GO" id="GO:0008984">
    <property type="term" value="F:protein-glutamate methylesterase activity"/>
    <property type="evidence" value="ECO:0007669"/>
    <property type="project" value="UniProtKB-EC"/>
</dbReference>
<dbReference type="InterPro" id="IPR000673">
    <property type="entry name" value="Sig_transdc_resp-reg_Me-estase"/>
</dbReference>
<feature type="active site" evidence="4">
    <location>
        <position position="136"/>
    </location>
</feature>
<evidence type="ECO:0000256" key="1">
    <source>
        <dbReference type="ARBA" id="ARBA00022801"/>
    </source>
</evidence>
<keyword evidence="1 4" id="KW-0378">Hydrolase</keyword>
<accession>A0A0U1CUN1</accession>
<dbReference type="InterPro" id="IPR035909">
    <property type="entry name" value="CheB_C"/>
</dbReference>
<dbReference type="GO" id="GO:0005737">
    <property type="term" value="C:cytoplasm"/>
    <property type="evidence" value="ECO:0007669"/>
    <property type="project" value="InterPro"/>
</dbReference>
<dbReference type="EC" id="3.1.1.61" evidence="2"/>
<proteinExistence type="predicted"/>
<sequence>MARTARPAEGVVAIGASAGGIEALCELAAGMPADFPFAVMIVIHMSPGAPSLLAQIIGRCGPLPAVAAVDGDVLEAGRIYAAVPDHHLLARDHRVALSDGPWESGHRPGIDALFRSVALDYGPRAIGVLMSGLLDDGVAGLLAIKAKGGVTVVQDPADALFPDLPNNALKANAVDQTAVAKDIGRLLGQLADRDIEELPADPDGRLELENRIAMGSQFAASVGMEDLGPPSGYTCPSCNGALMAVADNGYRCPVGHAWTAQALLSAYGDALEEAIWAAIRTLKDTARLSHTLAENAESAVDLEGYTGAANRAAHAIAALRQGLLAAKAANGGSTETG</sequence>
<protein>
    <recommendedName>
        <fullName evidence="2">protein-glutamate methylesterase</fullName>
        <ecNumber evidence="2">3.1.1.61</ecNumber>
    </recommendedName>
</protein>
<dbReference type="Proteomes" id="UP000199601">
    <property type="component" value="Unassembled WGS sequence"/>
</dbReference>
<evidence type="ECO:0000256" key="4">
    <source>
        <dbReference type="PROSITE-ProRule" id="PRU00050"/>
    </source>
</evidence>
<dbReference type="AlphaFoldDB" id="A0A0U1CUN1"/>
<dbReference type="Gene3D" id="3.40.50.180">
    <property type="entry name" value="Methylesterase CheB, C-terminal domain"/>
    <property type="match status" value="1"/>
</dbReference>
<reference evidence="7" key="1">
    <citation type="submission" date="2015-03" db="EMBL/GenBank/DDBJ databases">
        <authorList>
            <person name="Urmite Genomes"/>
        </authorList>
    </citation>
    <scope>NUCLEOTIDE SEQUENCE [LARGE SCALE GENOMIC DNA]</scope>
    <source>
        <strain evidence="7">CSUR P1344</strain>
    </source>
</reference>
<dbReference type="CDD" id="cd16433">
    <property type="entry name" value="CheB"/>
    <property type="match status" value="1"/>
</dbReference>
<dbReference type="SUPFAM" id="SSF52738">
    <property type="entry name" value="Methylesterase CheB, C-terminal domain"/>
    <property type="match status" value="1"/>
</dbReference>
<evidence type="ECO:0000256" key="3">
    <source>
        <dbReference type="ARBA" id="ARBA00048267"/>
    </source>
</evidence>